<evidence type="ECO:0000256" key="3">
    <source>
        <dbReference type="ARBA" id="ARBA00022727"/>
    </source>
</evidence>
<keyword evidence="3 8" id="KW-0545">Nucleotide biosynthesis</keyword>
<dbReference type="GO" id="GO:0005737">
    <property type="term" value="C:cytoplasm"/>
    <property type="evidence" value="ECO:0007669"/>
    <property type="project" value="TreeGrafter"/>
</dbReference>
<evidence type="ECO:0000256" key="8">
    <source>
        <dbReference type="HAMAP-Rule" id="MF_00165"/>
    </source>
</evidence>
<evidence type="ECO:0000313" key="11">
    <source>
        <dbReference type="Proteomes" id="UP000245908"/>
    </source>
</evidence>
<keyword evidence="5 8" id="KW-0418">Kinase</keyword>
<sequence>MIKKYRYIAIEGIDGSGKTTIANLLYNELSKRYDKIILVKEPYDNDLSKKIKEIILKEHEKNLDYGYLLALLFTADRSIKNIDLKKYLNDDYIVISDRSIYSTFSYQILYEGIDIEWLKCVSKYIIRPDITFILDVDPKIAVERINSRGKNITSYENIEFLRKVRENFLKLKEIFPEDNIIYINGEEKPEEILEKILKIIEK</sequence>
<dbReference type="NCBIfam" id="TIGR00041">
    <property type="entry name" value="DTMP_kinase"/>
    <property type="match status" value="1"/>
</dbReference>
<dbReference type="CDD" id="cd01672">
    <property type="entry name" value="TMPK"/>
    <property type="match status" value="1"/>
</dbReference>
<comment type="similarity">
    <text evidence="1 8">Belongs to the thymidylate kinase family.</text>
</comment>
<proteinExistence type="inferred from homology"/>
<accession>A0A2T9WV31</accession>
<dbReference type="Gene3D" id="3.40.50.300">
    <property type="entry name" value="P-loop containing nucleotide triphosphate hydrolases"/>
    <property type="match status" value="1"/>
</dbReference>
<dbReference type="HAMAP" id="MF_00165">
    <property type="entry name" value="Thymidylate_kinase"/>
    <property type="match status" value="1"/>
</dbReference>
<dbReference type="GO" id="GO:0005524">
    <property type="term" value="F:ATP binding"/>
    <property type="evidence" value="ECO:0007669"/>
    <property type="project" value="UniProtKB-UniRule"/>
</dbReference>
<keyword evidence="6 8" id="KW-0067">ATP-binding</keyword>
<dbReference type="PANTHER" id="PTHR10344">
    <property type="entry name" value="THYMIDYLATE KINASE"/>
    <property type="match status" value="1"/>
</dbReference>
<dbReference type="InterPro" id="IPR018094">
    <property type="entry name" value="Thymidylate_kinase"/>
</dbReference>
<evidence type="ECO:0000256" key="7">
    <source>
        <dbReference type="ARBA" id="ARBA00048743"/>
    </source>
</evidence>
<name>A0A2T9WV31_NANST</name>
<protein>
    <recommendedName>
        <fullName evidence="8">Probable thymidylate kinase</fullName>
        <ecNumber evidence="8">2.7.4.9</ecNumber>
    </recommendedName>
    <alternativeName>
        <fullName evidence="8">dTMP kinase</fullName>
    </alternativeName>
</protein>
<keyword evidence="4 8" id="KW-0547">Nucleotide-binding</keyword>
<evidence type="ECO:0000259" key="9">
    <source>
        <dbReference type="Pfam" id="PF02223"/>
    </source>
</evidence>
<dbReference type="Proteomes" id="UP000245908">
    <property type="component" value="Unassembled WGS sequence"/>
</dbReference>
<feature type="domain" description="Thymidylate kinase-like" evidence="9">
    <location>
        <begin position="10"/>
        <end position="196"/>
    </location>
</feature>
<dbReference type="InterPro" id="IPR027417">
    <property type="entry name" value="P-loop_NTPase"/>
</dbReference>
<dbReference type="Pfam" id="PF02223">
    <property type="entry name" value="Thymidylate_kin"/>
    <property type="match status" value="1"/>
</dbReference>
<organism evidence="10 11">
    <name type="scientific">Nanobsidianus stetteri</name>
    <dbReference type="NCBI Taxonomy" id="1294122"/>
    <lineage>
        <taxon>Archaea</taxon>
        <taxon>Nanobdellota</taxon>
        <taxon>Candidatus Nanoarchaeia</taxon>
        <taxon>Nanoarchaeales</taxon>
        <taxon>Nanopusillaceae</taxon>
        <taxon>Candidatus Nanobsidianus</taxon>
    </lineage>
</organism>
<evidence type="ECO:0000256" key="5">
    <source>
        <dbReference type="ARBA" id="ARBA00022777"/>
    </source>
</evidence>
<dbReference type="EMBL" id="QEFH01000001">
    <property type="protein sequence ID" value="PVU71698.1"/>
    <property type="molecule type" value="Genomic_DNA"/>
</dbReference>
<dbReference type="InterPro" id="IPR039430">
    <property type="entry name" value="Thymidylate_kin-like_dom"/>
</dbReference>
<evidence type="ECO:0000256" key="6">
    <source>
        <dbReference type="ARBA" id="ARBA00022840"/>
    </source>
</evidence>
<dbReference type="AlphaFoldDB" id="A0A2T9WV31"/>
<dbReference type="GO" id="GO:0006233">
    <property type="term" value="P:dTDP biosynthetic process"/>
    <property type="evidence" value="ECO:0007669"/>
    <property type="project" value="InterPro"/>
</dbReference>
<gene>
    <name evidence="8 10" type="primary">tmk</name>
    <name evidence="10" type="ORF">DDW05_00140</name>
</gene>
<keyword evidence="2 8" id="KW-0808">Transferase</keyword>
<evidence type="ECO:0000313" key="10">
    <source>
        <dbReference type="EMBL" id="PVU71698.1"/>
    </source>
</evidence>
<dbReference type="EC" id="2.7.4.9" evidence="8"/>
<dbReference type="GO" id="GO:0004798">
    <property type="term" value="F:dTMP kinase activity"/>
    <property type="evidence" value="ECO:0007669"/>
    <property type="project" value="UniProtKB-UniRule"/>
</dbReference>
<reference evidence="10 11" key="1">
    <citation type="journal article" date="2015" name="Appl. Environ. Microbiol.">
        <title>Nanoarchaeota, Their Sulfolobales Host, and Nanoarchaeota Virus Distribution across Yellowstone National Park Hot Springs.</title>
        <authorList>
            <person name="Munson-McGee J.H."/>
            <person name="Field E.K."/>
            <person name="Bateson M."/>
            <person name="Rooney C."/>
            <person name="Stepanauskas R."/>
            <person name="Young M.J."/>
        </authorList>
    </citation>
    <scope>NUCLEOTIDE SEQUENCE [LARGE SCALE GENOMIC DNA]</scope>
    <source>
        <strain evidence="10">SCGC AB-777_O03</strain>
    </source>
</reference>
<evidence type="ECO:0000256" key="1">
    <source>
        <dbReference type="ARBA" id="ARBA00009776"/>
    </source>
</evidence>
<comment type="catalytic activity">
    <reaction evidence="7 8">
        <text>dTMP + ATP = dTDP + ADP</text>
        <dbReference type="Rhea" id="RHEA:13517"/>
        <dbReference type="ChEBI" id="CHEBI:30616"/>
        <dbReference type="ChEBI" id="CHEBI:58369"/>
        <dbReference type="ChEBI" id="CHEBI:63528"/>
        <dbReference type="ChEBI" id="CHEBI:456216"/>
        <dbReference type="EC" id="2.7.4.9"/>
    </reaction>
</comment>
<feature type="binding site" evidence="8">
    <location>
        <begin position="12"/>
        <end position="19"/>
    </location>
    <ligand>
        <name>ATP</name>
        <dbReference type="ChEBI" id="CHEBI:30616"/>
    </ligand>
</feature>
<evidence type="ECO:0000256" key="2">
    <source>
        <dbReference type="ARBA" id="ARBA00022679"/>
    </source>
</evidence>
<evidence type="ECO:0000256" key="4">
    <source>
        <dbReference type="ARBA" id="ARBA00022741"/>
    </source>
</evidence>
<dbReference type="SUPFAM" id="SSF52540">
    <property type="entry name" value="P-loop containing nucleoside triphosphate hydrolases"/>
    <property type="match status" value="1"/>
</dbReference>
<dbReference type="PANTHER" id="PTHR10344:SF4">
    <property type="entry name" value="UMP-CMP KINASE 2, MITOCHONDRIAL"/>
    <property type="match status" value="1"/>
</dbReference>
<dbReference type="GO" id="GO:0006235">
    <property type="term" value="P:dTTP biosynthetic process"/>
    <property type="evidence" value="ECO:0007669"/>
    <property type="project" value="UniProtKB-UniRule"/>
</dbReference>
<dbReference type="GO" id="GO:0006227">
    <property type="term" value="P:dUDP biosynthetic process"/>
    <property type="evidence" value="ECO:0007669"/>
    <property type="project" value="TreeGrafter"/>
</dbReference>
<comment type="caution">
    <text evidence="10">The sequence shown here is derived from an EMBL/GenBank/DDBJ whole genome shotgun (WGS) entry which is preliminary data.</text>
</comment>